<dbReference type="GO" id="GO:0003735">
    <property type="term" value="F:structural constituent of ribosome"/>
    <property type="evidence" value="ECO:0007669"/>
    <property type="project" value="TreeGrafter"/>
</dbReference>
<dbReference type="InterPro" id="IPR039699">
    <property type="entry name" value="Ribosomal_uL30"/>
</dbReference>
<keyword evidence="4" id="KW-1185">Reference proteome</keyword>
<proteinExistence type="inferred from homology"/>
<dbReference type="Proteomes" id="UP001151532">
    <property type="component" value="Chromosome 3"/>
</dbReference>
<gene>
    <name evidence="3" type="ORF">OIU79_009825</name>
</gene>
<dbReference type="EMBL" id="JAPFFK010000016">
    <property type="protein sequence ID" value="KAJ6704991.1"/>
    <property type="molecule type" value="Genomic_DNA"/>
</dbReference>
<keyword evidence="3" id="KW-0687">Ribonucleoprotein</keyword>
<dbReference type="InterPro" id="IPR016082">
    <property type="entry name" value="Ribosomal_uL30_ferredoxin-like"/>
</dbReference>
<reference evidence="3" key="2">
    <citation type="journal article" date="2023" name="Int. J. Mol. Sci.">
        <title>De Novo Assembly and Annotation of 11 Diverse Shrub Willow (Salix) Genomes Reveals Novel Gene Organization in Sex-Linked Regions.</title>
        <authorList>
            <person name="Hyden B."/>
            <person name="Feng K."/>
            <person name="Yates T.B."/>
            <person name="Jawdy S."/>
            <person name="Cereghino C."/>
            <person name="Smart L.B."/>
            <person name="Muchero W."/>
        </authorList>
    </citation>
    <scope>NUCLEOTIDE SEQUENCE</scope>
    <source>
        <tissue evidence="3">Shoot tip</tissue>
    </source>
</reference>
<protein>
    <submittedName>
        <fullName evidence="3">60S RIBOSOMAL PROTEIN L7</fullName>
    </submittedName>
</protein>
<dbReference type="GO" id="GO:0022625">
    <property type="term" value="C:cytosolic large ribosomal subunit"/>
    <property type="evidence" value="ECO:0007669"/>
    <property type="project" value="TreeGrafter"/>
</dbReference>
<name>A0A9Q0QEQ3_SALPP</name>
<feature type="domain" description="Large ribosomal subunit protein uL30-like ferredoxin-like fold" evidence="2">
    <location>
        <begin position="77"/>
        <end position="117"/>
    </location>
</feature>
<dbReference type="Gene3D" id="3.30.1390.20">
    <property type="entry name" value="Ribosomal protein L30, ferredoxin-like fold domain"/>
    <property type="match status" value="1"/>
</dbReference>
<dbReference type="Pfam" id="PF00327">
    <property type="entry name" value="Ribosomal_L30"/>
    <property type="match status" value="1"/>
</dbReference>
<dbReference type="PANTHER" id="PTHR11524:SF36">
    <property type="entry name" value="LARGE RIBOSOMAL SUBUNIT PROTEIN UL30Z"/>
    <property type="match status" value="1"/>
</dbReference>
<dbReference type="InterPro" id="IPR036919">
    <property type="entry name" value="Ribo_uL30_ferredoxin-like_sf"/>
</dbReference>
<dbReference type="GO" id="GO:0000463">
    <property type="term" value="P:maturation of LSU-rRNA from tricistronic rRNA transcript (SSU-rRNA, 5.8S rRNA, LSU-rRNA)"/>
    <property type="evidence" value="ECO:0007669"/>
    <property type="project" value="TreeGrafter"/>
</dbReference>
<dbReference type="InterPro" id="IPR035808">
    <property type="entry name" value="Ribosomal_uL30_euk_arc"/>
</dbReference>
<sequence>MERLSKGRAEVSSSSFFYWIRRLELGQHGGKKRKVEDIKRPEQLVREFRERELDLIRMKQRTKRAKSALSTPNSKLLFVIRLHGKNDMHPKTRKILYNLRLTRIFHGVFLKASPGVRIATKGGAMCYLWGYGKIDNKRVPLIDNNIIEQALGKHGILCLEDIVHEVANGGPHFREILNFLGSFSLNKPKEGLQGKRALFKDGGDTGNRENQINDLIDKMN</sequence>
<evidence type="ECO:0000259" key="2">
    <source>
        <dbReference type="Pfam" id="PF00327"/>
    </source>
</evidence>
<dbReference type="CDD" id="cd01657">
    <property type="entry name" value="Ribosomal_L7_archeal_euk"/>
    <property type="match status" value="1"/>
</dbReference>
<evidence type="ECO:0000313" key="3">
    <source>
        <dbReference type="EMBL" id="KAJ6704991.1"/>
    </source>
</evidence>
<dbReference type="GO" id="GO:0003723">
    <property type="term" value="F:RNA binding"/>
    <property type="evidence" value="ECO:0007669"/>
    <property type="project" value="TreeGrafter"/>
</dbReference>
<dbReference type="PANTHER" id="PTHR11524">
    <property type="entry name" value="60S RIBOSOMAL PROTEIN L7"/>
    <property type="match status" value="1"/>
</dbReference>
<organism evidence="3 4">
    <name type="scientific">Salix purpurea</name>
    <name type="common">Purple osier willow</name>
    <dbReference type="NCBI Taxonomy" id="77065"/>
    <lineage>
        <taxon>Eukaryota</taxon>
        <taxon>Viridiplantae</taxon>
        <taxon>Streptophyta</taxon>
        <taxon>Embryophyta</taxon>
        <taxon>Tracheophyta</taxon>
        <taxon>Spermatophyta</taxon>
        <taxon>Magnoliopsida</taxon>
        <taxon>eudicotyledons</taxon>
        <taxon>Gunneridae</taxon>
        <taxon>Pentapetalae</taxon>
        <taxon>rosids</taxon>
        <taxon>fabids</taxon>
        <taxon>Malpighiales</taxon>
        <taxon>Salicaceae</taxon>
        <taxon>Saliceae</taxon>
        <taxon>Salix</taxon>
    </lineage>
</organism>
<evidence type="ECO:0000256" key="1">
    <source>
        <dbReference type="ARBA" id="ARBA00007594"/>
    </source>
</evidence>
<evidence type="ECO:0000313" key="4">
    <source>
        <dbReference type="Proteomes" id="UP001151532"/>
    </source>
</evidence>
<dbReference type="AlphaFoldDB" id="A0A9Q0QEQ3"/>
<accession>A0A9Q0QEQ3</accession>
<keyword evidence="3" id="KW-0689">Ribosomal protein</keyword>
<comment type="similarity">
    <text evidence="1">Belongs to the universal ribosomal protein uL30 family.</text>
</comment>
<dbReference type="OrthoDB" id="28644at2759"/>
<reference evidence="3" key="1">
    <citation type="submission" date="2022-11" db="EMBL/GenBank/DDBJ databases">
        <authorList>
            <person name="Hyden B.L."/>
            <person name="Feng K."/>
            <person name="Yates T."/>
            <person name="Jawdy S."/>
            <person name="Smart L.B."/>
            <person name="Muchero W."/>
        </authorList>
    </citation>
    <scope>NUCLEOTIDE SEQUENCE</scope>
    <source>
        <tissue evidence="3">Shoot tip</tissue>
    </source>
</reference>
<comment type="caution">
    <text evidence="3">The sequence shown here is derived from an EMBL/GenBank/DDBJ whole genome shotgun (WGS) entry which is preliminary data.</text>
</comment>
<dbReference type="SUPFAM" id="SSF55129">
    <property type="entry name" value="Ribosomal protein L30p/L7e"/>
    <property type="match status" value="1"/>
</dbReference>